<comment type="caution">
    <text evidence="1">The sequence shown here is derived from an EMBL/GenBank/DDBJ whole genome shotgun (WGS) entry which is preliminary data.</text>
</comment>
<name>V8PFG5_OPHHA</name>
<sequence length="51" mass="6033">MPVLDRWKGPDAIEHYLKFVSLSGRDFGRNRHRSSSIYRVSFANTQMEGRY</sequence>
<organism evidence="1 2">
    <name type="scientific">Ophiophagus hannah</name>
    <name type="common">King cobra</name>
    <name type="synonym">Naja hannah</name>
    <dbReference type="NCBI Taxonomy" id="8665"/>
    <lineage>
        <taxon>Eukaryota</taxon>
        <taxon>Metazoa</taxon>
        <taxon>Chordata</taxon>
        <taxon>Craniata</taxon>
        <taxon>Vertebrata</taxon>
        <taxon>Euteleostomi</taxon>
        <taxon>Lepidosauria</taxon>
        <taxon>Squamata</taxon>
        <taxon>Bifurcata</taxon>
        <taxon>Unidentata</taxon>
        <taxon>Episquamata</taxon>
        <taxon>Toxicofera</taxon>
        <taxon>Serpentes</taxon>
        <taxon>Colubroidea</taxon>
        <taxon>Elapidae</taxon>
        <taxon>Elapinae</taxon>
        <taxon>Ophiophagus</taxon>
    </lineage>
</organism>
<protein>
    <submittedName>
        <fullName evidence="1">Uncharacterized protein</fullName>
    </submittedName>
</protein>
<reference evidence="1 2" key="1">
    <citation type="journal article" date="2013" name="Proc. Natl. Acad. Sci. U.S.A.">
        <title>The king cobra genome reveals dynamic gene evolution and adaptation in the snake venom system.</title>
        <authorList>
            <person name="Vonk F.J."/>
            <person name="Casewell N.R."/>
            <person name="Henkel C.V."/>
            <person name="Heimberg A.M."/>
            <person name="Jansen H.J."/>
            <person name="McCleary R.J."/>
            <person name="Kerkkamp H.M."/>
            <person name="Vos R.A."/>
            <person name="Guerreiro I."/>
            <person name="Calvete J.J."/>
            <person name="Wuster W."/>
            <person name="Woods A.E."/>
            <person name="Logan J.M."/>
            <person name="Harrison R.A."/>
            <person name="Castoe T.A."/>
            <person name="de Koning A.P."/>
            <person name="Pollock D.D."/>
            <person name="Yandell M."/>
            <person name="Calderon D."/>
            <person name="Renjifo C."/>
            <person name="Currier R.B."/>
            <person name="Salgado D."/>
            <person name="Pla D."/>
            <person name="Sanz L."/>
            <person name="Hyder A.S."/>
            <person name="Ribeiro J.M."/>
            <person name="Arntzen J.W."/>
            <person name="van den Thillart G.E."/>
            <person name="Boetzer M."/>
            <person name="Pirovano W."/>
            <person name="Dirks R.P."/>
            <person name="Spaink H.P."/>
            <person name="Duboule D."/>
            <person name="McGlinn E."/>
            <person name="Kini R.M."/>
            <person name="Richardson M.K."/>
        </authorList>
    </citation>
    <scope>NUCLEOTIDE SEQUENCE</scope>
    <source>
        <tissue evidence="1">Blood</tissue>
    </source>
</reference>
<accession>V8PFG5</accession>
<evidence type="ECO:0000313" key="2">
    <source>
        <dbReference type="Proteomes" id="UP000018936"/>
    </source>
</evidence>
<feature type="non-terminal residue" evidence="1">
    <location>
        <position position="1"/>
    </location>
</feature>
<evidence type="ECO:0000313" key="1">
    <source>
        <dbReference type="EMBL" id="ETE73080.1"/>
    </source>
</evidence>
<dbReference type="Proteomes" id="UP000018936">
    <property type="component" value="Unassembled WGS sequence"/>
</dbReference>
<keyword evidence="2" id="KW-1185">Reference proteome</keyword>
<proteinExistence type="predicted"/>
<dbReference type="EMBL" id="AZIM01000141">
    <property type="protein sequence ID" value="ETE73080.1"/>
    <property type="molecule type" value="Genomic_DNA"/>
</dbReference>
<dbReference type="AlphaFoldDB" id="V8PFG5"/>
<gene>
    <name evidence="1" type="ORF">L345_01085</name>
</gene>